<dbReference type="CDD" id="cd06223">
    <property type="entry name" value="PRTases_typeI"/>
    <property type="match status" value="1"/>
</dbReference>
<dbReference type="InterPro" id="IPR013169">
    <property type="entry name" value="mRNA_splic_Cwf18-like"/>
</dbReference>
<evidence type="ECO:0000256" key="1">
    <source>
        <dbReference type="ARBA" id="ARBA00005209"/>
    </source>
</evidence>
<dbReference type="AlphaFoldDB" id="L8X434"/>
<gene>
    <name evidence="10" type="ORF">AG1IA_00991</name>
</gene>
<dbReference type="CDD" id="cd00715">
    <property type="entry name" value="GPATase_N"/>
    <property type="match status" value="1"/>
</dbReference>
<dbReference type="EC" id="2.4.2.14" evidence="3"/>
<feature type="compositionally biased region" description="Acidic residues" evidence="8">
    <location>
        <begin position="726"/>
        <end position="738"/>
    </location>
</feature>
<dbReference type="PANTHER" id="PTHR11907">
    <property type="entry name" value="AMIDOPHOSPHORIBOSYLTRANSFERASE"/>
    <property type="match status" value="1"/>
</dbReference>
<dbReference type="Gene3D" id="3.60.20.10">
    <property type="entry name" value="Glutamine Phosphoribosylpyrophosphate, subunit 1, domain 1"/>
    <property type="match status" value="1"/>
</dbReference>
<dbReference type="Pfam" id="PF08315">
    <property type="entry name" value="cwf18"/>
    <property type="match status" value="1"/>
</dbReference>
<keyword evidence="5 10" id="KW-0808">Transferase</keyword>
<keyword evidence="7" id="KW-0315">Glutamine amidotransferase</keyword>
<dbReference type="SUPFAM" id="SSF53271">
    <property type="entry name" value="PRTase-like"/>
    <property type="match status" value="1"/>
</dbReference>
<dbReference type="GO" id="GO:0004044">
    <property type="term" value="F:amidophosphoribosyltransferase activity"/>
    <property type="evidence" value="ECO:0007669"/>
    <property type="project" value="UniProtKB-EC"/>
</dbReference>
<dbReference type="Gene3D" id="3.40.50.2020">
    <property type="match status" value="1"/>
</dbReference>
<evidence type="ECO:0000256" key="6">
    <source>
        <dbReference type="ARBA" id="ARBA00022755"/>
    </source>
</evidence>
<evidence type="ECO:0000256" key="5">
    <source>
        <dbReference type="ARBA" id="ARBA00022679"/>
    </source>
</evidence>
<feature type="region of interest" description="Disordered" evidence="8">
    <location>
        <begin position="509"/>
        <end position="535"/>
    </location>
</feature>
<protein>
    <recommendedName>
        <fullName evidence="3">amidophosphoribosyltransferase</fullName>
        <ecNumber evidence="3">2.4.2.14</ecNumber>
    </recommendedName>
</protein>
<dbReference type="InterPro" id="IPR000836">
    <property type="entry name" value="PRTase_dom"/>
</dbReference>
<evidence type="ECO:0000256" key="4">
    <source>
        <dbReference type="ARBA" id="ARBA00022676"/>
    </source>
</evidence>
<comment type="pathway">
    <text evidence="1">Purine metabolism; IMP biosynthesis via de novo pathway; N(1)-(5-phospho-D-ribosyl)glycinamide from 5-phospho-alpha-D-ribose 1-diphosphate: step 1/2.</text>
</comment>
<evidence type="ECO:0000256" key="3">
    <source>
        <dbReference type="ARBA" id="ARBA00011941"/>
    </source>
</evidence>
<dbReference type="Proteomes" id="UP000011668">
    <property type="component" value="Unassembled WGS sequence"/>
</dbReference>
<dbReference type="PROSITE" id="PS51278">
    <property type="entry name" value="GATASE_TYPE_2"/>
    <property type="match status" value="1"/>
</dbReference>
<dbReference type="STRING" id="983506.L8X434"/>
<keyword evidence="6" id="KW-0658">Purine biosynthesis</keyword>
<evidence type="ECO:0000256" key="2">
    <source>
        <dbReference type="ARBA" id="ARBA00010138"/>
    </source>
</evidence>
<feature type="domain" description="Glutamine amidotransferase type-2" evidence="9">
    <location>
        <begin position="31"/>
        <end position="263"/>
    </location>
</feature>
<evidence type="ECO:0000256" key="8">
    <source>
        <dbReference type="SAM" id="MobiDB-lite"/>
    </source>
</evidence>
<dbReference type="OrthoDB" id="191723at2759"/>
<dbReference type="HOGENOM" id="CLU_022389_2_0_1"/>
<dbReference type="SUPFAM" id="SSF56235">
    <property type="entry name" value="N-terminal nucleophile aminohydrolases (Ntn hydrolases)"/>
    <property type="match status" value="1"/>
</dbReference>
<dbReference type="NCBIfam" id="TIGR01134">
    <property type="entry name" value="purF"/>
    <property type="match status" value="1"/>
</dbReference>
<keyword evidence="11" id="KW-1185">Reference proteome</keyword>
<dbReference type="InterPro" id="IPR035584">
    <property type="entry name" value="PurF_N"/>
</dbReference>
<dbReference type="InterPro" id="IPR017932">
    <property type="entry name" value="GATase_2_dom"/>
</dbReference>
<evidence type="ECO:0000313" key="11">
    <source>
        <dbReference type="Proteomes" id="UP000011668"/>
    </source>
</evidence>
<dbReference type="GO" id="GO:0006189">
    <property type="term" value="P:'de novo' IMP biosynthetic process"/>
    <property type="evidence" value="ECO:0007669"/>
    <property type="project" value="UniProtKB-UniPathway"/>
</dbReference>
<accession>L8X434</accession>
<reference evidence="10 11" key="1">
    <citation type="journal article" date="2013" name="Nat. Commun.">
        <title>The evolution and pathogenic mechanisms of the rice sheath blight pathogen.</title>
        <authorList>
            <person name="Zheng A."/>
            <person name="Lin R."/>
            <person name="Xu L."/>
            <person name="Qin P."/>
            <person name="Tang C."/>
            <person name="Ai P."/>
            <person name="Zhang D."/>
            <person name="Liu Y."/>
            <person name="Sun Z."/>
            <person name="Feng H."/>
            <person name="Wang Y."/>
            <person name="Chen Y."/>
            <person name="Liang X."/>
            <person name="Fu R."/>
            <person name="Li Q."/>
            <person name="Zhang J."/>
            <person name="Yu X."/>
            <person name="Xie Z."/>
            <person name="Ding L."/>
            <person name="Guan P."/>
            <person name="Tang J."/>
            <person name="Liang Y."/>
            <person name="Wang S."/>
            <person name="Deng Q."/>
            <person name="Li S."/>
            <person name="Zhu J."/>
            <person name="Wang L."/>
            <person name="Liu H."/>
            <person name="Li P."/>
        </authorList>
    </citation>
    <scope>NUCLEOTIDE SEQUENCE [LARGE SCALE GENOMIC DNA]</scope>
    <source>
        <strain evidence="11">AG-1 IA</strain>
    </source>
</reference>
<dbReference type="EMBL" id="AFRT01000231">
    <property type="protein sequence ID" value="ELU44975.1"/>
    <property type="molecule type" value="Genomic_DNA"/>
</dbReference>
<keyword evidence="4 10" id="KW-0328">Glycosyltransferase</keyword>
<comment type="caution">
    <text evidence="10">The sequence shown here is derived from an EMBL/GenBank/DDBJ whole genome shotgun (WGS) entry which is preliminary data.</text>
</comment>
<evidence type="ECO:0000259" key="9">
    <source>
        <dbReference type="PROSITE" id="PS51278"/>
    </source>
</evidence>
<organism evidence="10 11">
    <name type="scientific">Thanatephorus cucumeris (strain AG1-IA)</name>
    <name type="common">Rice sheath blight fungus</name>
    <name type="synonym">Rhizoctonia solani</name>
    <dbReference type="NCBI Taxonomy" id="983506"/>
    <lineage>
        <taxon>Eukaryota</taxon>
        <taxon>Fungi</taxon>
        <taxon>Dikarya</taxon>
        <taxon>Basidiomycota</taxon>
        <taxon>Agaricomycotina</taxon>
        <taxon>Agaricomycetes</taxon>
        <taxon>Cantharellales</taxon>
        <taxon>Ceratobasidiaceae</taxon>
        <taxon>Rhizoctonia</taxon>
        <taxon>Rhizoctonia solani AG-1</taxon>
    </lineage>
</organism>
<dbReference type="UniPathway" id="UPA00074">
    <property type="reaction ID" value="UER00124"/>
</dbReference>
<dbReference type="HAMAP" id="MF_01931">
    <property type="entry name" value="PurF"/>
    <property type="match status" value="1"/>
</dbReference>
<comment type="similarity">
    <text evidence="2">In the C-terminal section; belongs to the purine/pyrimidine phosphoribosyltransferase family.</text>
</comment>
<evidence type="ECO:0000313" key="10">
    <source>
        <dbReference type="EMBL" id="ELU44975.1"/>
    </source>
</evidence>
<feature type="region of interest" description="Disordered" evidence="8">
    <location>
        <begin position="716"/>
        <end position="738"/>
    </location>
</feature>
<dbReference type="GO" id="GO:0009113">
    <property type="term" value="P:purine nucleobase biosynthetic process"/>
    <property type="evidence" value="ECO:0007669"/>
    <property type="project" value="InterPro"/>
</dbReference>
<name>L8X434_THACA</name>
<dbReference type="InterPro" id="IPR005854">
    <property type="entry name" value="PurF"/>
</dbReference>
<dbReference type="Pfam" id="PF13522">
    <property type="entry name" value="GATase_6"/>
    <property type="match status" value="1"/>
</dbReference>
<dbReference type="InterPro" id="IPR029055">
    <property type="entry name" value="Ntn_hydrolases_N"/>
</dbReference>
<dbReference type="InterPro" id="IPR029057">
    <property type="entry name" value="PRTase-like"/>
</dbReference>
<sequence length="738" mass="80885">MCDRLPILGYPYLSEPDSHVNSRSAICLAMCGILGLLLHNPNGHAATEICEGLSLLQHRGQDACGIVTCGRGGRFYQCKANGMVRDVFDTRSVETLLGWMGVGHVRYPTAGSSAHAEAQPFYVNSPYGIVFAHNGNLINTHELKRFLDADAHRHINTNSDSEVLLNIFADNLQKTGKFRINEEDIFTAIRDLMGTARGAYACVAMLAGFGIIAFRDPNGIRPLGFARRGEDWIVASESVVADAAGFTDWTDVRPGEAIILTRHSKSHRLVGPDSSKTPFAPDIFEYVYLARPDSVLDGISVYRSRMAMGEALASEVRKVLDEKGIQVDVVIPVPDTSRVAALELAQKLNIPYREGFVKNRYVGRTFIMPGQTERRKNVRRKLNAMALEFSGKNVGTTSKEIVQMAKDVGAKKVIFASCAPPIRHSNVYGIDMPSRQELVAHGRTPDSVAEAIGADLVIYQTLPDLVGAVRQLNPSITQFDCSVFTGEYVTGGVSERYLQWLEDLRNDTAKGKPNGDSVFAGENGSGAETAGSGVPHVNGIRERLEVPVGCSGPLNGADETIGLYNSFSRPRWAVIQQSGSRLFMPTATAPVPSLAEESELRKTRLLALRRKKLGDNTEVPGLPQIKQRNFDADARKVIKKKDATDEEDTVEKQVAGLAELIIDLTNIAPKRPNWDLKRDLDKKLVKLERQTQRAIHTLIRQRLSGQKEVPTDLAATLSAAQKANDQDIEGEDADSDED</sequence>
<proteinExistence type="inferred from homology"/>
<evidence type="ECO:0000256" key="7">
    <source>
        <dbReference type="ARBA" id="ARBA00022962"/>
    </source>
</evidence>
<dbReference type="OMA" id="AICLAMC"/>